<feature type="domain" description="Heterokaryon incompatibility" evidence="1">
    <location>
        <begin position="98"/>
        <end position="229"/>
    </location>
</feature>
<dbReference type="AlphaFoldDB" id="A0A3R7FU08"/>
<sequence>MLAVVPEHLFGREENERDILQKHVPEFMIPAYPGPSASCISGRKVHADKIDFTFINDCIAYCNAHHRCGPPLSSTPDWITVYDYRNKKAVSKQLPFQYIALSYVWGPKEEEPCLSDGSSPQVIEDVIKIAEQLEIPYVWVDSYCMEQHDPHKMQQQLNSMHRIYKNAYLTVVDGAGYSRHNGLYGISKQRNVSQTTLQLAGRLWISTLGNPQTLVQNSPWITRGWTYQEAIASPRLLIFTEEQIYFECKAMRCWESIHIPLDCHHRKDKLRFLDSLCEPLFCQYTRNPKEFDGRGDFPRYIKHYTQRSLTNSHDALNAIAGVLRFLEKDNGHTVYNFWGIPLYAPEQKDPWALTTGMAWTLRGREINGSREPILRRHTFPSWSWAGWQGVVESFELGKFNHYVTHTSILIQSKKESQASLSWAGYWKAEGGMEMDRRINLWASGLGPSTNRDEPYNYPWLEITTGIIRVKLRYASPRFIEETVAKWPSLAGRIKPGFFIVPPDEGSRYTPIDFPDNDPELSTERADDICQREWDCMLLGYTPERGYKEKECPFVIMLNYSQRRKVTERVWGGRLWWNDGWEKSSDFKERSVRLH</sequence>
<dbReference type="STRING" id="1245748.A0A3R7FU08"/>
<dbReference type="PANTHER" id="PTHR33112:SF1">
    <property type="entry name" value="HETEROKARYON INCOMPATIBILITY DOMAIN-CONTAINING PROTEIN"/>
    <property type="match status" value="1"/>
</dbReference>
<name>A0A3R7FU08_9EURO</name>
<dbReference type="Proteomes" id="UP000215289">
    <property type="component" value="Unassembled WGS sequence"/>
</dbReference>
<dbReference type="PANTHER" id="PTHR33112">
    <property type="entry name" value="DOMAIN PROTEIN, PUTATIVE-RELATED"/>
    <property type="match status" value="1"/>
</dbReference>
<evidence type="ECO:0000313" key="2">
    <source>
        <dbReference type="EMBL" id="RLL98086.1"/>
    </source>
</evidence>
<dbReference type="Pfam" id="PF06985">
    <property type="entry name" value="HET"/>
    <property type="match status" value="1"/>
</dbReference>
<evidence type="ECO:0000313" key="3">
    <source>
        <dbReference type="Proteomes" id="UP000215289"/>
    </source>
</evidence>
<organism evidence="2 3">
    <name type="scientific">Aspergillus turcosus</name>
    <dbReference type="NCBI Taxonomy" id="1245748"/>
    <lineage>
        <taxon>Eukaryota</taxon>
        <taxon>Fungi</taxon>
        <taxon>Dikarya</taxon>
        <taxon>Ascomycota</taxon>
        <taxon>Pezizomycotina</taxon>
        <taxon>Eurotiomycetes</taxon>
        <taxon>Eurotiomycetidae</taxon>
        <taxon>Eurotiales</taxon>
        <taxon>Aspergillaceae</taxon>
        <taxon>Aspergillus</taxon>
        <taxon>Aspergillus subgen. Fumigati</taxon>
    </lineage>
</organism>
<dbReference type="OrthoDB" id="5135333at2759"/>
<reference evidence="2 3" key="1">
    <citation type="submission" date="2018-08" db="EMBL/GenBank/DDBJ databases">
        <title>Draft genome sequences of two Aspergillus turcosus clinical strains isolated from bronchoalveolar lavage fluid: one azole-susceptible and the other azole-resistant.</title>
        <authorList>
            <person name="Parent-Michaud M."/>
            <person name="Dufresne P.J."/>
            <person name="Fournier E."/>
            <person name="Martineau C."/>
            <person name="Moreira S."/>
            <person name="Perkins V."/>
            <person name="De Repentigny L."/>
            <person name="Dufresne S.F."/>
        </authorList>
    </citation>
    <scope>NUCLEOTIDE SEQUENCE [LARGE SCALE GENOMIC DNA]</scope>
    <source>
        <strain evidence="2">HMR AF 1038</strain>
    </source>
</reference>
<keyword evidence="3" id="KW-1185">Reference proteome</keyword>
<gene>
    <name evidence="2" type="ORF">CFD26_106585</name>
</gene>
<dbReference type="EMBL" id="NIDN02000061">
    <property type="protein sequence ID" value="RLL98086.1"/>
    <property type="molecule type" value="Genomic_DNA"/>
</dbReference>
<protein>
    <recommendedName>
        <fullName evidence="1">Heterokaryon incompatibility domain-containing protein</fullName>
    </recommendedName>
</protein>
<comment type="caution">
    <text evidence="2">The sequence shown here is derived from an EMBL/GenBank/DDBJ whole genome shotgun (WGS) entry which is preliminary data.</text>
</comment>
<evidence type="ECO:0000259" key="1">
    <source>
        <dbReference type="Pfam" id="PF06985"/>
    </source>
</evidence>
<accession>A0A3R7FU08</accession>
<proteinExistence type="predicted"/>
<dbReference type="InterPro" id="IPR010730">
    <property type="entry name" value="HET"/>
</dbReference>